<evidence type="ECO:0000313" key="4">
    <source>
        <dbReference type="Proteomes" id="UP001229346"/>
    </source>
</evidence>
<dbReference type="Gene3D" id="1.10.30.50">
    <property type="match status" value="1"/>
</dbReference>
<dbReference type="EMBL" id="JAUSSU010000001">
    <property type="protein sequence ID" value="MDQ0110684.1"/>
    <property type="molecule type" value="Genomic_DNA"/>
</dbReference>
<dbReference type="InterPro" id="IPR003615">
    <property type="entry name" value="HNH_nuc"/>
</dbReference>
<feature type="region of interest" description="Disordered" evidence="1">
    <location>
        <begin position="1"/>
        <end position="136"/>
    </location>
</feature>
<proteinExistence type="predicted"/>
<feature type="compositionally biased region" description="Polar residues" evidence="1">
    <location>
        <begin position="50"/>
        <end position="63"/>
    </location>
</feature>
<comment type="caution">
    <text evidence="3">The sequence shown here is derived from an EMBL/GenBank/DDBJ whole genome shotgun (WGS) entry which is preliminary data.</text>
</comment>
<dbReference type="RefSeq" id="WP_307199976.1">
    <property type="nucleotide sequence ID" value="NZ_JAUSSU010000001.1"/>
</dbReference>
<gene>
    <name evidence="3" type="ORF">J2T15_000100</name>
</gene>
<dbReference type="Proteomes" id="UP001229346">
    <property type="component" value="Unassembled WGS sequence"/>
</dbReference>
<organism evidence="3 4">
    <name type="scientific">Paenibacillus harenae</name>
    <dbReference type="NCBI Taxonomy" id="306543"/>
    <lineage>
        <taxon>Bacteria</taxon>
        <taxon>Bacillati</taxon>
        <taxon>Bacillota</taxon>
        <taxon>Bacilli</taxon>
        <taxon>Bacillales</taxon>
        <taxon>Paenibacillaceae</taxon>
        <taxon>Paenibacillus</taxon>
    </lineage>
</organism>
<protein>
    <recommendedName>
        <fullName evidence="2">HNH nuclease domain-containing protein</fullName>
    </recommendedName>
</protein>
<feature type="compositionally biased region" description="Low complexity" evidence="1">
    <location>
        <begin position="1"/>
        <end position="40"/>
    </location>
</feature>
<sequence length="136" mass="13936">MSSSKDSSSGSGSNSGTSSGTGTTSSTGTSSSSGVGTGNSPYSHIPDSKSVGSGKNFTQSQKQKIIEENMNKNGGKIKSDLSGQELVPAQKSQKGVKPSPNEVQIDHIDPKSKGGSNSNSNAQVLSREENRTKSNK</sequence>
<keyword evidence="4" id="KW-1185">Reference proteome</keyword>
<reference evidence="3 4" key="1">
    <citation type="submission" date="2023-07" db="EMBL/GenBank/DDBJ databases">
        <title>Sorghum-associated microbial communities from plants grown in Nebraska, USA.</title>
        <authorList>
            <person name="Schachtman D."/>
        </authorList>
    </citation>
    <scope>NUCLEOTIDE SEQUENCE [LARGE SCALE GENOMIC DNA]</scope>
    <source>
        <strain evidence="3 4">CC482</strain>
    </source>
</reference>
<name>A0ABT9TWZ3_PAEHA</name>
<feature type="compositionally biased region" description="Basic and acidic residues" evidence="1">
    <location>
        <begin position="126"/>
        <end position="136"/>
    </location>
</feature>
<evidence type="ECO:0000313" key="3">
    <source>
        <dbReference type="EMBL" id="MDQ0110684.1"/>
    </source>
</evidence>
<feature type="domain" description="HNH nuclease" evidence="2">
    <location>
        <begin position="76"/>
        <end position="131"/>
    </location>
</feature>
<dbReference type="Pfam" id="PF13395">
    <property type="entry name" value="HNH_4"/>
    <property type="match status" value="1"/>
</dbReference>
<evidence type="ECO:0000256" key="1">
    <source>
        <dbReference type="SAM" id="MobiDB-lite"/>
    </source>
</evidence>
<dbReference type="CDD" id="cd00085">
    <property type="entry name" value="HNHc"/>
    <property type="match status" value="1"/>
</dbReference>
<dbReference type="SMART" id="SM00507">
    <property type="entry name" value="HNHc"/>
    <property type="match status" value="1"/>
</dbReference>
<accession>A0ABT9TWZ3</accession>
<evidence type="ECO:0000259" key="2">
    <source>
        <dbReference type="SMART" id="SM00507"/>
    </source>
</evidence>